<dbReference type="OrthoDB" id="3078827at2"/>
<gene>
    <name evidence="2" type="ordered locus">Solca_0950</name>
</gene>
<dbReference type="EMBL" id="CP003349">
    <property type="protein sequence ID" value="AFD06062.1"/>
    <property type="molecule type" value="Genomic_DNA"/>
</dbReference>
<dbReference type="CDD" id="cd20745">
    <property type="entry name" value="FIX_RhsA_AHH_HNH-like"/>
    <property type="match status" value="1"/>
</dbReference>
<evidence type="ECO:0000313" key="3">
    <source>
        <dbReference type="Proteomes" id="UP000007590"/>
    </source>
</evidence>
<organism evidence="2 3">
    <name type="scientific">Solitalea canadensis (strain ATCC 29591 / DSM 3403 / JCM 21819 / LMG 8368 / NBRC 15130 / NCIMB 12057 / USAM 9D)</name>
    <name type="common">Flexibacter canadensis</name>
    <dbReference type="NCBI Taxonomy" id="929556"/>
    <lineage>
        <taxon>Bacteria</taxon>
        <taxon>Pseudomonadati</taxon>
        <taxon>Bacteroidota</taxon>
        <taxon>Sphingobacteriia</taxon>
        <taxon>Sphingobacteriales</taxon>
        <taxon>Sphingobacteriaceae</taxon>
        <taxon>Solitalea</taxon>
    </lineage>
</organism>
<dbReference type="eggNOG" id="COG3209">
    <property type="taxonomic scope" value="Bacteria"/>
</dbReference>
<keyword evidence="3" id="KW-1185">Reference proteome</keyword>
<evidence type="ECO:0000256" key="1">
    <source>
        <dbReference type="SAM" id="SignalP"/>
    </source>
</evidence>
<dbReference type="RefSeq" id="WP_014679290.1">
    <property type="nucleotide sequence ID" value="NC_017770.1"/>
</dbReference>
<keyword evidence="1" id="KW-0732">Signal</keyword>
<accession>H8KV62</accession>
<dbReference type="PROSITE" id="PS51257">
    <property type="entry name" value="PROKAR_LIPOPROTEIN"/>
    <property type="match status" value="1"/>
</dbReference>
<dbReference type="CDD" id="cd20731">
    <property type="entry name" value="PoNe_FilH_TF-like"/>
    <property type="match status" value="1"/>
</dbReference>
<proteinExistence type="predicted"/>
<feature type="chain" id="PRO_5003614582" description="Pre-toxin TG domain-containing protein" evidence="1">
    <location>
        <begin position="25"/>
        <end position="642"/>
    </location>
</feature>
<evidence type="ECO:0008006" key="4">
    <source>
        <dbReference type="Google" id="ProtNLM"/>
    </source>
</evidence>
<feature type="signal peptide" evidence="1">
    <location>
        <begin position="1"/>
        <end position="24"/>
    </location>
</feature>
<dbReference type="Proteomes" id="UP000007590">
    <property type="component" value="Chromosome"/>
</dbReference>
<name>H8KV62_SOLCM</name>
<dbReference type="KEGG" id="scn:Solca_0950"/>
<sequence>MNQRLLKRKFLFLFFFALFTMITACEKDTIERHENPEKQIEKVRLDEITEWYSKTGSQWSKKSKLLYDYAQEGIVNGRYYIRMPLDSSYVDMYFTKEDGQIKGYAYKVYEGKGSEGDYSGVVQWYDFQTNNFSGVQLNEGKVTKEYTFEKTTTAISGKQTKNIIDRIWCWIRGGVYSDYTGICLEVIREHPVEDGKYGTAGAGNGAKPSEYPSGKIPEYTTPGIRTLTSSGSVSTAIGSSSAWKDVNKGKEGGGAREKTDIYGKNGYPLFTAKYLDASTGITYSFSEIETMFMNNPALVADLNKNIGDEPTINLNIVSPKYHVIKSLEFAEEAIALGAMNPTWTSVQIYSAALWNTLKGEFHFALDMVGMVPVVGEAADIVNGGIYFLEGDKINCALSAGAAIPVVGWTATAGKWTKNAVKGMSTTVSKIPNLNKAYKAVKNGRGSVRFIKLAVKSFSYNELKVLEAVKPADAKLTSIARWLLDQSALHIATTETALKNIVDDIVKNGDNVVNAAGKKTEALSDLIFTREGFTKQTSKLTSDNGFDGVFIKGTLDNPTEIIINEAKQVGSAGNIKLDLPNKGPQMSDAWIDATIKEMRSNADPITKKLGDVLLNNRNKIIKTVTGIDRSTGEILILKLKNYN</sequence>
<dbReference type="HOGENOM" id="CLU_426346_0_0_10"/>
<dbReference type="AlphaFoldDB" id="H8KV62"/>
<evidence type="ECO:0000313" key="2">
    <source>
        <dbReference type="EMBL" id="AFD06062.1"/>
    </source>
</evidence>
<protein>
    <recommendedName>
        <fullName evidence="4">Pre-toxin TG domain-containing protein</fullName>
    </recommendedName>
</protein>
<reference evidence="2" key="1">
    <citation type="submission" date="2012-02" db="EMBL/GenBank/DDBJ databases">
        <title>The complete genome of Solitalea canadensis DSM 3403.</title>
        <authorList>
            <consortium name="US DOE Joint Genome Institute (JGI-PGF)"/>
            <person name="Lucas S."/>
            <person name="Copeland A."/>
            <person name="Lapidus A."/>
            <person name="Glavina del Rio T."/>
            <person name="Dalin E."/>
            <person name="Tice H."/>
            <person name="Bruce D."/>
            <person name="Goodwin L."/>
            <person name="Pitluck S."/>
            <person name="Peters L."/>
            <person name="Ovchinnikova G."/>
            <person name="Lu M."/>
            <person name="Kyrpides N."/>
            <person name="Mavromatis K."/>
            <person name="Ivanova N."/>
            <person name="Brettin T."/>
            <person name="Detter J.C."/>
            <person name="Han C."/>
            <person name="Larimer F."/>
            <person name="Land M."/>
            <person name="Hauser L."/>
            <person name="Markowitz V."/>
            <person name="Cheng J.-F."/>
            <person name="Hugenholtz P."/>
            <person name="Woyke T."/>
            <person name="Wu D."/>
            <person name="Spring S."/>
            <person name="Schroeder M."/>
            <person name="Kopitz M."/>
            <person name="Brambilla E."/>
            <person name="Klenk H.-P."/>
            <person name="Eisen J.A."/>
        </authorList>
    </citation>
    <scope>NUCLEOTIDE SEQUENCE</scope>
    <source>
        <strain evidence="2">DSM 3403</strain>
    </source>
</reference>